<reference evidence="2 3" key="1">
    <citation type="submission" date="2018-01" db="EMBL/GenBank/DDBJ databases">
        <title>Halomonas endophytica sp. nov., isolated from storage liquid in the stems of Populus euphratica.</title>
        <authorList>
            <person name="Chen C."/>
        </authorList>
    </citation>
    <scope>NUCLEOTIDE SEQUENCE [LARGE SCALE GENOMIC DNA]</scope>
    <source>
        <strain evidence="2 3">MC28</strain>
    </source>
</reference>
<keyword evidence="1" id="KW-0812">Transmembrane</keyword>
<proteinExistence type="predicted"/>
<accession>A0A2N7TUF7</accession>
<keyword evidence="3" id="KW-1185">Reference proteome</keyword>
<organism evidence="2 3">
    <name type="scientific">Billgrantia endophytica</name>
    <dbReference type="NCBI Taxonomy" id="2033802"/>
    <lineage>
        <taxon>Bacteria</taxon>
        <taxon>Pseudomonadati</taxon>
        <taxon>Pseudomonadota</taxon>
        <taxon>Gammaproteobacteria</taxon>
        <taxon>Oceanospirillales</taxon>
        <taxon>Halomonadaceae</taxon>
        <taxon>Billgrantia</taxon>
    </lineage>
</organism>
<dbReference type="Proteomes" id="UP000235803">
    <property type="component" value="Unassembled WGS sequence"/>
</dbReference>
<sequence>MRHIKGLYLEIVNRENMLLFIAFMTGFAVFNIIAKHRGAEENVFSLEYGFFFTAIYIIVHSAFKYKPKKIKEIEGEEK</sequence>
<dbReference type="AlphaFoldDB" id="A0A2N7TUF7"/>
<protein>
    <submittedName>
        <fullName evidence="2">Uncharacterized protein</fullName>
    </submittedName>
</protein>
<dbReference type="EMBL" id="PNRF01000050">
    <property type="protein sequence ID" value="PMR71806.1"/>
    <property type="molecule type" value="Genomic_DNA"/>
</dbReference>
<keyword evidence="1" id="KW-1133">Transmembrane helix</keyword>
<feature type="transmembrane region" description="Helical" evidence="1">
    <location>
        <begin position="16"/>
        <end position="34"/>
    </location>
</feature>
<evidence type="ECO:0000313" key="2">
    <source>
        <dbReference type="EMBL" id="PMR71806.1"/>
    </source>
</evidence>
<gene>
    <name evidence="2" type="ORF">C1H69_23005</name>
</gene>
<comment type="caution">
    <text evidence="2">The sequence shown here is derived from an EMBL/GenBank/DDBJ whole genome shotgun (WGS) entry which is preliminary data.</text>
</comment>
<evidence type="ECO:0000256" key="1">
    <source>
        <dbReference type="SAM" id="Phobius"/>
    </source>
</evidence>
<name>A0A2N7TUF7_9GAMM</name>
<evidence type="ECO:0000313" key="3">
    <source>
        <dbReference type="Proteomes" id="UP000235803"/>
    </source>
</evidence>
<feature type="transmembrane region" description="Helical" evidence="1">
    <location>
        <begin position="46"/>
        <end position="63"/>
    </location>
</feature>
<keyword evidence="1" id="KW-0472">Membrane</keyword>
<dbReference type="RefSeq" id="WP_102655715.1">
    <property type="nucleotide sequence ID" value="NZ_PNRF01000050.1"/>
</dbReference>